<accession>A0A1H6E295</accession>
<reference evidence="3 4" key="1">
    <citation type="submission" date="2016-10" db="EMBL/GenBank/DDBJ databases">
        <authorList>
            <person name="de Groot N.N."/>
        </authorList>
    </citation>
    <scope>NUCLEOTIDE SEQUENCE [LARGE SCALE GENOMIC DNA]</scope>
    <source>
        <strain evidence="3 4">CGMCC 4.2023</strain>
    </source>
</reference>
<evidence type="ECO:0000313" key="3">
    <source>
        <dbReference type="EMBL" id="SEG91712.1"/>
    </source>
</evidence>
<dbReference type="EMBL" id="FNVU01000024">
    <property type="protein sequence ID" value="SEG91712.1"/>
    <property type="molecule type" value="Genomic_DNA"/>
</dbReference>
<dbReference type="AlphaFoldDB" id="A0A1H6E295"/>
<gene>
    <name evidence="3" type="ORF">SAMN05216223_12460</name>
</gene>
<evidence type="ECO:0000313" key="4">
    <source>
        <dbReference type="Proteomes" id="UP000236754"/>
    </source>
</evidence>
<dbReference type="CDD" id="cd12108">
    <property type="entry name" value="Hr-like"/>
    <property type="match status" value="1"/>
</dbReference>
<feature type="region of interest" description="Disordered" evidence="1">
    <location>
        <begin position="1"/>
        <end position="20"/>
    </location>
</feature>
<protein>
    <submittedName>
        <fullName evidence="3">Hemerythrin HHE cation binding domain-containing protein</fullName>
    </submittedName>
</protein>
<dbReference type="Pfam" id="PF01814">
    <property type="entry name" value="Hemerythrin"/>
    <property type="match status" value="1"/>
</dbReference>
<sequence length="234" mass="25422">MTSPSRPETPTTGAPAFKGPRTCDASAMLDIHRALRRSFDEAAELVDGVAEGDTKHAAAVATQLNLISAALHAHHEGEDSRLWDTVSDRAPACVLHVDRMKRQHAGMLVHLTDLDRALPAWRTTATKEAAEPIRSAVHGVSTAMAEHFPDEEATIVPAMEHVLTQREEKWFGKHGKAATPKGQLWNMLGAILAAQPDGGAAWLKKNMPGPAALVWRWIGAPRYARFRAALEGSR</sequence>
<feature type="compositionally biased region" description="Polar residues" evidence="1">
    <location>
        <begin position="1"/>
        <end position="12"/>
    </location>
</feature>
<organism evidence="3 4">
    <name type="scientific">Actinacidiphila yanglinensis</name>
    <dbReference type="NCBI Taxonomy" id="310779"/>
    <lineage>
        <taxon>Bacteria</taxon>
        <taxon>Bacillati</taxon>
        <taxon>Actinomycetota</taxon>
        <taxon>Actinomycetes</taxon>
        <taxon>Kitasatosporales</taxon>
        <taxon>Streptomycetaceae</taxon>
        <taxon>Actinacidiphila</taxon>
    </lineage>
</organism>
<proteinExistence type="predicted"/>
<dbReference type="InterPro" id="IPR012312">
    <property type="entry name" value="Hemerythrin-like"/>
</dbReference>
<dbReference type="Proteomes" id="UP000236754">
    <property type="component" value="Unassembled WGS sequence"/>
</dbReference>
<dbReference type="Gene3D" id="1.20.120.520">
    <property type="entry name" value="nmb1532 protein domain like"/>
    <property type="match status" value="1"/>
</dbReference>
<evidence type="ECO:0000259" key="2">
    <source>
        <dbReference type="Pfam" id="PF01814"/>
    </source>
</evidence>
<evidence type="ECO:0000256" key="1">
    <source>
        <dbReference type="SAM" id="MobiDB-lite"/>
    </source>
</evidence>
<dbReference type="OrthoDB" id="5197650at2"/>
<name>A0A1H6E295_9ACTN</name>
<keyword evidence="4" id="KW-1185">Reference proteome</keyword>
<feature type="domain" description="Hemerythrin-like" evidence="2">
    <location>
        <begin position="27"/>
        <end position="158"/>
    </location>
</feature>